<comment type="caution">
    <text evidence="1">The sequence shown here is derived from an EMBL/GenBank/DDBJ whole genome shotgun (WGS) entry which is preliminary data.</text>
</comment>
<sequence length="164" mass="16605">MGVWARADVRDAFEGLIVAHGDAAIGWKIGVASAASMAAAGIDAPLIGCLFQAGLLESGAELDVSGWVDPRLEPEIAVYLKADVPAGASAEQASDAIAAISLAFELVDLDGSLTDAPAMLRGNVFQRGVILGERVAAVAPPPVRVLIDGETHADIPDPIAAAAA</sequence>
<dbReference type="Proteomes" id="UP001415169">
    <property type="component" value="Unassembled WGS sequence"/>
</dbReference>
<dbReference type="EMBL" id="BAABBV010000001">
    <property type="protein sequence ID" value="GAA4162080.1"/>
    <property type="molecule type" value="Genomic_DNA"/>
</dbReference>
<gene>
    <name evidence="1" type="ORF">GCM10022286_20620</name>
</gene>
<dbReference type="InterPro" id="IPR036663">
    <property type="entry name" value="Fumarylacetoacetase_C_sf"/>
</dbReference>
<dbReference type="InterPro" id="IPR050772">
    <property type="entry name" value="Hydratase-Decarb/MhpD_sf"/>
</dbReference>
<dbReference type="PANTHER" id="PTHR30143:SF0">
    <property type="entry name" value="2-KETO-4-PENTENOATE HYDRATASE"/>
    <property type="match status" value="1"/>
</dbReference>
<name>A0ABP7ZKU8_9MICO</name>
<evidence type="ECO:0000313" key="1">
    <source>
        <dbReference type="EMBL" id="GAA4162080.1"/>
    </source>
</evidence>
<dbReference type="RefSeq" id="WP_344791693.1">
    <property type="nucleotide sequence ID" value="NZ_BAABBV010000001.1"/>
</dbReference>
<dbReference type="PANTHER" id="PTHR30143">
    <property type="entry name" value="ACID HYDRATASE"/>
    <property type="match status" value="1"/>
</dbReference>
<accession>A0ABP7ZKU8</accession>
<reference evidence="1" key="1">
    <citation type="journal article" date="2014" name="Int. J. Syst. Evol. Microbiol.">
        <title>Complete genome of a new Firmicutes species belonging to the dominant human colonic microbiota ('Ruminococcus bicirculans') reveals two chromosomes and a selective capacity to utilize plant glucans.</title>
        <authorList>
            <consortium name="NISC Comparative Sequencing Program"/>
            <person name="Wegmann U."/>
            <person name="Louis P."/>
            <person name="Goesmann A."/>
            <person name="Henrissat B."/>
            <person name="Duncan S.H."/>
            <person name="Flint H.J."/>
        </authorList>
    </citation>
    <scope>NUCLEOTIDE SEQUENCE</scope>
    <source>
        <strain evidence="1">JCM 17590</strain>
    </source>
</reference>
<evidence type="ECO:0000313" key="2">
    <source>
        <dbReference type="Proteomes" id="UP001415169"/>
    </source>
</evidence>
<organism evidence="1 2">
    <name type="scientific">Gryllotalpicola daejeonensis</name>
    <dbReference type="NCBI Taxonomy" id="993087"/>
    <lineage>
        <taxon>Bacteria</taxon>
        <taxon>Bacillati</taxon>
        <taxon>Actinomycetota</taxon>
        <taxon>Actinomycetes</taxon>
        <taxon>Micrococcales</taxon>
        <taxon>Microbacteriaceae</taxon>
        <taxon>Gryllotalpicola</taxon>
    </lineage>
</organism>
<dbReference type="Gene3D" id="3.90.850.10">
    <property type="entry name" value="Fumarylacetoacetase-like, C-terminal domain"/>
    <property type="match status" value="1"/>
</dbReference>
<keyword evidence="2" id="KW-1185">Reference proteome</keyword>
<proteinExistence type="predicted"/>
<protein>
    <submittedName>
        <fullName evidence="1">Uncharacterized protein</fullName>
    </submittedName>
</protein>
<dbReference type="SUPFAM" id="SSF56529">
    <property type="entry name" value="FAH"/>
    <property type="match status" value="1"/>
</dbReference>
<reference evidence="1" key="2">
    <citation type="submission" date="2023-12" db="EMBL/GenBank/DDBJ databases">
        <authorList>
            <person name="Sun Q."/>
            <person name="Inoue M."/>
        </authorList>
    </citation>
    <scope>NUCLEOTIDE SEQUENCE</scope>
    <source>
        <strain evidence="1">JCM 17590</strain>
    </source>
</reference>